<gene>
    <name evidence="2" type="ORF">COT12_01960</name>
</gene>
<keyword evidence="1" id="KW-0456">Lyase</keyword>
<dbReference type="AlphaFoldDB" id="A0A2M6YC62"/>
<organism evidence="2 3">
    <name type="scientific">Candidatus Berkelbacteria bacterium CG08_land_8_20_14_0_20_39_8</name>
    <dbReference type="NCBI Taxonomy" id="1974511"/>
    <lineage>
        <taxon>Bacteria</taxon>
        <taxon>Candidatus Berkelbacteria</taxon>
    </lineage>
</organism>
<protein>
    <recommendedName>
        <fullName evidence="4">3-hydroxyacyl-[acyl-carrier-protein] dehydratase FabZ</fullName>
    </recommendedName>
</protein>
<name>A0A2M6YC62_9BACT</name>
<dbReference type="Gene3D" id="3.10.129.10">
    <property type="entry name" value="Hotdog Thioesterase"/>
    <property type="match status" value="1"/>
</dbReference>
<evidence type="ECO:0008006" key="4">
    <source>
        <dbReference type="Google" id="ProtNLM"/>
    </source>
</evidence>
<accession>A0A2M6YC62</accession>
<dbReference type="GO" id="GO:0016829">
    <property type="term" value="F:lyase activity"/>
    <property type="evidence" value="ECO:0007669"/>
    <property type="project" value="UniProtKB-KW"/>
</dbReference>
<dbReference type="PANTHER" id="PTHR30272">
    <property type="entry name" value="3-HYDROXYACYL-[ACYL-CARRIER-PROTEIN] DEHYDRATASE"/>
    <property type="match status" value="1"/>
</dbReference>
<dbReference type="InterPro" id="IPR029069">
    <property type="entry name" value="HotDog_dom_sf"/>
</dbReference>
<reference evidence="3" key="1">
    <citation type="submission" date="2017-09" db="EMBL/GenBank/DDBJ databases">
        <title>Depth-based differentiation of microbial function through sediment-hosted aquifers and enrichment of novel symbionts in the deep terrestrial subsurface.</title>
        <authorList>
            <person name="Probst A.J."/>
            <person name="Ladd B."/>
            <person name="Jarett J.K."/>
            <person name="Geller-Mcgrath D.E."/>
            <person name="Sieber C.M.K."/>
            <person name="Emerson J.B."/>
            <person name="Anantharaman K."/>
            <person name="Thomas B.C."/>
            <person name="Malmstrom R."/>
            <person name="Stieglmeier M."/>
            <person name="Klingl A."/>
            <person name="Woyke T."/>
            <person name="Ryan C.M."/>
            <person name="Banfield J.F."/>
        </authorList>
    </citation>
    <scope>NUCLEOTIDE SEQUENCE [LARGE SCALE GENOMIC DNA]</scope>
</reference>
<dbReference type="SUPFAM" id="SSF54637">
    <property type="entry name" value="Thioesterase/thiol ester dehydrase-isomerase"/>
    <property type="match status" value="1"/>
</dbReference>
<evidence type="ECO:0000313" key="3">
    <source>
        <dbReference type="Proteomes" id="UP000229896"/>
    </source>
</evidence>
<dbReference type="InterPro" id="IPR013114">
    <property type="entry name" value="FabA_FabZ"/>
</dbReference>
<dbReference type="PANTHER" id="PTHR30272:SF1">
    <property type="entry name" value="3-HYDROXYACYL-[ACYL-CARRIER-PROTEIN] DEHYDRATASE"/>
    <property type="match status" value="1"/>
</dbReference>
<evidence type="ECO:0000256" key="1">
    <source>
        <dbReference type="ARBA" id="ARBA00023239"/>
    </source>
</evidence>
<dbReference type="CDD" id="cd01288">
    <property type="entry name" value="FabZ"/>
    <property type="match status" value="1"/>
</dbReference>
<dbReference type="EMBL" id="PEXI01000062">
    <property type="protein sequence ID" value="PIU24260.1"/>
    <property type="molecule type" value="Genomic_DNA"/>
</dbReference>
<sequence length="173" mass="19078">MQPGGGGEVVVTVPKDWTTVEVKSVIPHREPFLFVDRIVQCEPGVSISASFYVDQRLPVFNGHFPGNPIFPGVYLIEAVAQATALAVMLSPEYADYQPFLHKVEGFKFPNKVCPRDCLMIMVDDIEIHTRDNLIKGRLIENGLIIGKATGQIDKNERESVAIGTIHFCGIKGV</sequence>
<dbReference type="Pfam" id="PF07977">
    <property type="entry name" value="FabA"/>
    <property type="match status" value="1"/>
</dbReference>
<comment type="caution">
    <text evidence="2">The sequence shown here is derived from an EMBL/GenBank/DDBJ whole genome shotgun (WGS) entry which is preliminary data.</text>
</comment>
<evidence type="ECO:0000313" key="2">
    <source>
        <dbReference type="EMBL" id="PIU24260.1"/>
    </source>
</evidence>
<dbReference type="Proteomes" id="UP000229896">
    <property type="component" value="Unassembled WGS sequence"/>
</dbReference>
<proteinExistence type="predicted"/>